<dbReference type="PRINTS" id="PR00177">
    <property type="entry name" value="NMDARECEPTOR"/>
</dbReference>
<dbReference type="SMART" id="SM00079">
    <property type="entry name" value="PBPe"/>
    <property type="match status" value="1"/>
</dbReference>
<evidence type="ECO:0000313" key="22">
    <source>
        <dbReference type="EMBL" id="CAD5125767.1"/>
    </source>
</evidence>
<dbReference type="FunFam" id="1.10.287.70:FF:000067">
    <property type="entry name" value="glutamate receptor 2 isoform X1"/>
    <property type="match status" value="1"/>
</dbReference>
<dbReference type="EMBL" id="CAJFCJ010000028">
    <property type="protein sequence ID" value="CAD5125767.1"/>
    <property type="molecule type" value="Genomic_DNA"/>
</dbReference>
<dbReference type="Pfam" id="PF01094">
    <property type="entry name" value="ANF_receptor"/>
    <property type="match status" value="1"/>
</dbReference>
<dbReference type="InterPro" id="IPR001320">
    <property type="entry name" value="Iontro_rcpt_C"/>
</dbReference>
<comment type="caution">
    <text evidence="22">The sequence shown here is derived from an EMBL/GenBank/DDBJ whole genome shotgun (WGS) entry which is preliminary data.</text>
</comment>
<dbReference type="InterPro" id="IPR019594">
    <property type="entry name" value="Glu/Gly-bd"/>
</dbReference>
<sequence length="821" mass="93045">MFGMFNSTDEAFLESISPALHLPVIIPNRPGRISSCVNHQSYTFYVKPSYVRAVLDLCRHYGWKDAFYLFDSDDGLHNANELLYEARKLNYSLRLDIVRLTNISRPYAQLRSIDTRHEAGSRHIIVDIRKPEDLQTFLNKIQIVGMNRAEYHYILGGLTMDELDLVDFSHGGVNMTGFNLIDWNSAKIKNLAKRWNWVQNHRSKFRNSITVDSIIFFDSIISLLKAVENMKKVNKSAFENIFRNGDIYNNGSKGLTCKKWNGPVVQWFKGENISKAIREVSFEGFSGQVEFDQYGRRKNFTLDILELRLDQSPQKVGNWTEKNGLIISKAIDYESDGGDSANSTKIITTILSSPYLMLKDQPENGKPLVGNDRFDGYCADLAREIAKLCNFRYEIRLVRDDKYGEKLPDGTWNGMVGELTNRSADLAIAPLTISSVRERVIDFSKPFMSLGISIMIKKPEKQKPGVFSFMDPLSSQIWMFVILAYSGVSVVLFLVSRFSPFEWHEKTAEISEKMTNDFNLMNSMWFSLAAFMQQGCDISPRCLSGRIVGGVWWFFTLIIISSYTANLAAFLTVERMLTPIESADDLSKQTHIQYGTLDAGSTKNFFATSKVSVYERMWKFMEKAEPNVFAKTTAEGVERVRASKEKYAFLLESTMNDYYNQKKPCNTMKIGRNLDSKGYGIATPLGSPLREKINLAVLRLREQDVLQKLFKKWWFDKGECGTDGDNTKGSSQSALTLSNVAGIFYILIGGLGLAMITSLMEFLYKSHQEMTRRKKGNLCSSVTRQRNSPFSRADRENGGVGSGMQKSSTVPLARSSAVSLV</sequence>
<evidence type="ECO:0000256" key="4">
    <source>
        <dbReference type="ARBA" id="ARBA00022729"/>
    </source>
</evidence>
<dbReference type="GO" id="GO:0007166">
    <property type="term" value="P:cell surface receptor signaling pathway"/>
    <property type="evidence" value="ECO:0007669"/>
    <property type="project" value="UniProtKB-ARBA"/>
</dbReference>
<keyword evidence="5 19" id="KW-1133">Transmembrane helix</keyword>
<evidence type="ECO:0000256" key="17">
    <source>
        <dbReference type="PIRSR" id="PIRSR601508-3"/>
    </source>
</evidence>
<evidence type="ECO:0000256" key="6">
    <source>
        <dbReference type="ARBA" id="ARBA00023018"/>
    </source>
</evidence>
<keyword evidence="7" id="KW-0406">Ion transport</keyword>
<evidence type="ECO:0000256" key="10">
    <source>
        <dbReference type="ARBA" id="ARBA00023180"/>
    </source>
</evidence>
<dbReference type="FunFam" id="3.40.190.10:FF:000001">
    <property type="entry name" value="Glutamate receptor ionotropic, kainate 2"/>
    <property type="match status" value="1"/>
</dbReference>
<evidence type="ECO:0000256" key="13">
    <source>
        <dbReference type="ARBA" id="ARBA00023303"/>
    </source>
</evidence>
<accession>A0A7I8WC68</accession>
<keyword evidence="11" id="KW-0628">Postsynaptic cell membrane</keyword>
<dbReference type="Proteomes" id="UP000549394">
    <property type="component" value="Unassembled WGS sequence"/>
</dbReference>
<feature type="disulfide bond" evidence="17">
    <location>
        <begin position="665"/>
        <end position="720"/>
    </location>
</feature>
<evidence type="ECO:0000259" key="20">
    <source>
        <dbReference type="SMART" id="SM00079"/>
    </source>
</evidence>
<dbReference type="Gene3D" id="3.40.50.2300">
    <property type="match status" value="2"/>
</dbReference>
<evidence type="ECO:0000256" key="18">
    <source>
        <dbReference type="SAM" id="MobiDB-lite"/>
    </source>
</evidence>
<keyword evidence="6" id="KW-0770">Synapse</keyword>
<evidence type="ECO:0000256" key="2">
    <source>
        <dbReference type="ARBA" id="ARBA00022475"/>
    </source>
</evidence>
<evidence type="ECO:0000256" key="3">
    <source>
        <dbReference type="ARBA" id="ARBA00022692"/>
    </source>
</evidence>
<feature type="transmembrane region" description="Helical" evidence="19">
    <location>
        <begin position="551"/>
        <end position="573"/>
    </location>
</feature>
<feature type="transmembrane region" description="Helical" evidence="19">
    <location>
        <begin position="477"/>
        <end position="496"/>
    </location>
</feature>
<feature type="binding site" evidence="15">
    <location>
        <position position="601"/>
    </location>
    <ligand>
        <name>L-glutamate</name>
        <dbReference type="ChEBI" id="CHEBI:29985"/>
    </ligand>
</feature>
<evidence type="ECO:0000256" key="5">
    <source>
        <dbReference type="ARBA" id="ARBA00022989"/>
    </source>
</evidence>
<proteinExistence type="predicted"/>
<feature type="binding site" evidence="15">
    <location>
        <position position="430"/>
    </location>
    <ligand>
        <name>L-glutamate</name>
        <dbReference type="ChEBI" id="CHEBI:29985"/>
    </ligand>
</feature>
<dbReference type="Pfam" id="PF10613">
    <property type="entry name" value="Lig_chan-Glu_bd"/>
    <property type="match status" value="1"/>
</dbReference>
<evidence type="ECO:0000256" key="7">
    <source>
        <dbReference type="ARBA" id="ARBA00023065"/>
    </source>
</evidence>
<organism evidence="22 23">
    <name type="scientific">Dimorphilus gyrociliatus</name>
    <dbReference type="NCBI Taxonomy" id="2664684"/>
    <lineage>
        <taxon>Eukaryota</taxon>
        <taxon>Metazoa</taxon>
        <taxon>Spiralia</taxon>
        <taxon>Lophotrochozoa</taxon>
        <taxon>Annelida</taxon>
        <taxon>Polychaeta</taxon>
        <taxon>Polychaeta incertae sedis</taxon>
        <taxon>Dinophilidae</taxon>
        <taxon>Dimorphilus</taxon>
    </lineage>
</organism>
<dbReference type="InterPro" id="IPR001828">
    <property type="entry name" value="ANF_lig-bd_rcpt"/>
</dbReference>
<feature type="binding site" evidence="15">
    <location>
        <position position="432"/>
    </location>
    <ligand>
        <name>L-glutamate</name>
        <dbReference type="ChEBI" id="CHEBI:29985"/>
    </ligand>
</feature>
<feature type="domain" description="Ionotropic glutamate receptor C-terminal" evidence="20">
    <location>
        <begin position="344"/>
        <end position="716"/>
    </location>
</feature>
<dbReference type="PANTHER" id="PTHR18966">
    <property type="entry name" value="IONOTROPIC GLUTAMATE RECEPTOR"/>
    <property type="match status" value="1"/>
</dbReference>
<dbReference type="InterPro" id="IPR001508">
    <property type="entry name" value="Iono_Glu_rcpt_met"/>
</dbReference>
<evidence type="ECO:0000256" key="1">
    <source>
        <dbReference type="ARBA" id="ARBA00022448"/>
    </source>
</evidence>
<feature type="transmembrane region" description="Helical" evidence="19">
    <location>
        <begin position="742"/>
        <end position="764"/>
    </location>
</feature>
<keyword evidence="8 19" id="KW-0472">Membrane</keyword>
<dbReference type="FunFam" id="3.40.190.10:FF:000060">
    <property type="entry name" value="Glutamate receptor ionotropic, kainate 1"/>
    <property type="match status" value="1"/>
</dbReference>
<keyword evidence="2" id="KW-1003">Cell membrane</keyword>
<evidence type="ECO:0000256" key="8">
    <source>
        <dbReference type="ARBA" id="ARBA00023136"/>
    </source>
</evidence>
<evidence type="ECO:0000256" key="11">
    <source>
        <dbReference type="ARBA" id="ARBA00023257"/>
    </source>
</evidence>
<keyword evidence="17" id="KW-1015">Disulfide bond</keyword>
<gene>
    <name evidence="22" type="ORF">DGYR_LOCUS13088</name>
</gene>
<evidence type="ECO:0000256" key="9">
    <source>
        <dbReference type="ARBA" id="ARBA00023170"/>
    </source>
</evidence>
<keyword evidence="1" id="KW-0813">Transport</keyword>
<reference evidence="22 23" key="1">
    <citation type="submission" date="2020-08" db="EMBL/GenBank/DDBJ databases">
        <authorList>
            <person name="Hejnol A."/>
        </authorList>
    </citation>
    <scope>NUCLEOTIDE SEQUENCE [LARGE SCALE GENOMIC DNA]</scope>
</reference>
<keyword evidence="13" id="KW-0407">Ion channel</keyword>
<feature type="binding site" evidence="15">
    <location>
        <position position="652"/>
    </location>
    <ligand>
        <name>L-glutamate</name>
        <dbReference type="ChEBI" id="CHEBI:29985"/>
    </ligand>
</feature>
<evidence type="ECO:0000256" key="19">
    <source>
        <dbReference type="SAM" id="Phobius"/>
    </source>
</evidence>
<dbReference type="Gene3D" id="3.40.190.10">
    <property type="entry name" value="Periplasmic binding protein-like II"/>
    <property type="match status" value="2"/>
</dbReference>
<feature type="region of interest" description="Disordered" evidence="18">
    <location>
        <begin position="774"/>
        <end position="821"/>
    </location>
</feature>
<feature type="domain" description="Ionotropic glutamate receptor L-glutamate and glycine-binding" evidence="21">
    <location>
        <begin position="354"/>
        <end position="421"/>
    </location>
</feature>
<dbReference type="Pfam" id="PF00060">
    <property type="entry name" value="Lig_chan"/>
    <property type="match status" value="1"/>
</dbReference>
<feature type="site" description="Crucial to convey clamshell closure to channel opening" evidence="16">
    <location>
        <position position="580"/>
    </location>
</feature>
<keyword evidence="4" id="KW-0732">Signal</keyword>
<dbReference type="SUPFAM" id="SSF53822">
    <property type="entry name" value="Periplasmic binding protein-like I"/>
    <property type="match status" value="1"/>
</dbReference>
<evidence type="ECO:0000259" key="21">
    <source>
        <dbReference type="SMART" id="SM00918"/>
    </source>
</evidence>
<feature type="binding site" evidence="15">
    <location>
        <position position="602"/>
    </location>
    <ligand>
        <name>L-glutamate</name>
        <dbReference type="ChEBI" id="CHEBI:29985"/>
    </ligand>
</feature>
<keyword evidence="3 19" id="KW-0812">Transmembrane</keyword>
<protein>
    <submittedName>
        <fullName evidence="22">DgyrCDS13978</fullName>
    </submittedName>
</protein>
<evidence type="ECO:0000313" key="23">
    <source>
        <dbReference type="Proteomes" id="UP000549394"/>
    </source>
</evidence>
<comment type="subcellular location">
    <subcellularLocation>
        <location evidence="14">Postsynaptic cell membrane</location>
        <topology evidence="14">Multi-pass membrane protein</topology>
    </subcellularLocation>
</comment>
<dbReference type="SUPFAM" id="SSF53850">
    <property type="entry name" value="Periplasmic binding protein-like II"/>
    <property type="match status" value="1"/>
</dbReference>
<keyword evidence="10" id="KW-0325">Glycoprotein</keyword>
<dbReference type="InterPro" id="IPR028082">
    <property type="entry name" value="Peripla_BP_I"/>
</dbReference>
<evidence type="ECO:0000256" key="12">
    <source>
        <dbReference type="ARBA" id="ARBA00023286"/>
    </source>
</evidence>
<dbReference type="GO" id="GO:0045211">
    <property type="term" value="C:postsynaptic membrane"/>
    <property type="evidence" value="ECO:0007669"/>
    <property type="project" value="UniProtKB-SubCell"/>
</dbReference>
<keyword evidence="9" id="KW-0675">Receptor</keyword>
<evidence type="ECO:0000256" key="14">
    <source>
        <dbReference type="ARBA" id="ARBA00034104"/>
    </source>
</evidence>
<keyword evidence="12" id="KW-1071">Ligand-gated ion channel</keyword>
<dbReference type="OrthoDB" id="5984008at2759"/>
<evidence type="ECO:0000256" key="15">
    <source>
        <dbReference type="PIRSR" id="PIRSR601508-1"/>
    </source>
</evidence>
<dbReference type="SUPFAM" id="SSF81324">
    <property type="entry name" value="Voltage-gated potassium channels"/>
    <property type="match status" value="1"/>
</dbReference>
<feature type="compositionally biased region" description="Polar residues" evidence="18">
    <location>
        <begin position="778"/>
        <end position="790"/>
    </location>
</feature>
<dbReference type="AlphaFoldDB" id="A0A7I8WC68"/>
<dbReference type="Gene3D" id="1.10.287.70">
    <property type="match status" value="1"/>
</dbReference>
<dbReference type="SMART" id="SM00918">
    <property type="entry name" value="Lig_chan-Glu_bd"/>
    <property type="match status" value="1"/>
</dbReference>
<dbReference type="InterPro" id="IPR015683">
    <property type="entry name" value="Ionotropic_Glu_rcpt"/>
</dbReference>
<feature type="binding site" evidence="15">
    <location>
        <position position="437"/>
    </location>
    <ligand>
        <name>L-glutamate</name>
        <dbReference type="ChEBI" id="CHEBI:29985"/>
    </ligand>
</feature>
<name>A0A7I8WC68_9ANNE</name>
<evidence type="ECO:0000256" key="16">
    <source>
        <dbReference type="PIRSR" id="PIRSR601508-2"/>
    </source>
</evidence>
<feature type="compositionally biased region" description="Polar residues" evidence="18">
    <location>
        <begin position="804"/>
        <end position="821"/>
    </location>
</feature>
<keyword evidence="23" id="KW-1185">Reference proteome</keyword>
<dbReference type="GO" id="GO:0022824">
    <property type="term" value="F:transmitter-gated monoatomic ion channel activity"/>
    <property type="evidence" value="ECO:0007669"/>
    <property type="project" value="UniProtKB-ARBA"/>
</dbReference>